<evidence type="ECO:0000256" key="1">
    <source>
        <dbReference type="ARBA" id="ARBA00023002"/>
    </source>
</evidence>
<keyword evidence="2" id="KW-0533">Nickel</keyword>
<organism evidence="3 4">
    <name type="scientific">Reinekea marinisedimentorum</name>
    <dbReference type="NCBI Taxonomy" id="230495"/>
    <lineage>
        <taxon>Bacteria</taxon>
        <taxon>Pseudomonadati</taxon>
        <taxon>Pseudomonadota</taxon>
        <taxon>Gammaproteobacteria</taxon>
        <taxon>Oceanospirillales</taxon>
        <taxon>Saccharospirillaceae</taxon>
        <taxon>Reinekea</taxon>
    </lineage>
</organism>
<dbReference type="EMBL" id="SLZR01000010">
    <property type="protein sequence ID" value="TCS40125.1"/>
    <property type="molecule type" value="Genomic_DNA"/>
</dbReference>
<keyword evidence="2" id="KW-0408">Iron</keyword>
<keyword evidence="4" id="KW-1185">Reference proteome</keyword>
<feature type="binding site" evidence="2">
    <location>
        <position position="49"/>
    </location>
    <ligand>
        <name>Mg(2+)</name>
        <dbReference type="ChEBI" id="CHEBI:18420"/>
    </ligand>
</feature>
<accession>A0A4R3I4V8</accession>
<feature type="binding site" evidence="2">
    <location>
        <position position="422"/>
    </location>
    <ligand>
        <name>Fe cation</name>
        <dbReference type="ChEBI" id="CHEBI:24875"/>
    </ligand>
</feature>
<dbReference type="Gene3D" id="1.10.645.10">
    <property type="entry name" value="Cytochrome-c3 Hydrogenase, chain B"/>
    <property type="match status" value="1"/>
</dbReference>
<dbReference type="InterPro" id="IPR018194">
    <property type="entry name" value="Ni-dep_hyd_lsu_Ni_BS"/>
</dbReference>
<comment type="cofactor">
    <cofactor evidence="2">
        <name>Fe cation</name>
        <dbReference type="ChEBI" id="CHEBI:24875"/>
    </cofactor>
</comment>
<feature type="binding site" evidence="2">
    <location>
        <position position="71"/>
    </location>
    <ligand>
        <name>Fe cation</name>
        <dbReference type="ChEBI" id="CHEBI:24875"/>
    </ligand>
</feature>
<protein>
    <submittedName>
        <fullName evidence="3">Coenzyme F420-reducing hydrogenase alpha subunit</fullName>
    </submittedName>
</protein>
<dbReference type="GO" id="GO:0016151">
    <property type="term" value="F:nickel cation binding"/>
    <property type="evidence" value="ECO:0007669"/>
    <property type="project" value="InterPro"/>
</dbReference>
<dbReference type="PROSITE" id="PS00508">
    <property type="entry name" value="NI_HGENASE_L_2"/>
    <property type="match status" value="1"/>
</dbReference>
<dbReference type="SUPFAM" id="SSF56762">
    <property type="entry name" value="HydB/Nqo4-like"/>
    <property type="match status" value="1"/>
</dbReference>
<dbReference type="OrthoDB" id="9761717at2"/>
<keyword evidence="2" id="KW-0479">Metal-binding</keyword>
<feature type="binding site" evidence="2">
    <location>
        <position position="425"/>
    </location>
    <ligand>
        <name>Mg(2+)</name>
        <dbReference type="ChEBI" id="CHEBI:18420"/>
    </ligand>
</feature>
<feature type="binding site" evidence="2">
    <location>
        <position position="68"/>
    </location>
    <ligand>
        <name>Ni(2+)</name>
        <dbReference type="ChEBI" id="CHEBI:49786"/>
    </ligand>
</feature>
<sequence>MNTHPEREINIEVPVMVRLEGEGALSFQASNGKVEQLHLRIYEPPRLFEEFLVGRNYTDVPTITARICGICPIAYQMTSILALEKLFDVEPGPWVYDMRRLLYCGEWLQSHALHIHLLAAPDFLGFDNAIDMAEDHPETVTRGMRLQALGNEILRLLGGRSVHPIGLKVGGFHKAPSVDAAQSLLKKCEAALDDVRQLVAWCAQLNLPEDQQQFTSVAIHNENEYAIMPGRLRSDAGLNIGFNQYADNFAEEQVPHSTAFYSRLNGHSYFLGPLARVNLNFSQLPGSVKAWAEAQGLKFPSADMFHNVVARAIECHYALEESIRILKAYQLPESPFVEVVPKAGVGEFCTEAPRGMIYHRYQVDASGSIRAATIIPPTSQNQLRIEENLKSSVERFGLNHTDDELRLFCEKIIRNYDPCISCSVHFLKLDVDRC</sequence>
<dbReference type="InterPro" id="IPR001501">
    <property type="entry name" value="Ni-dep_hyd_lsu"/>
</dbReference>
<gene>
    <name evidence="3" type="ORF">BCF53_11043</name>
</gene>
<name>A0A4R3I4V8_9GAMM</name>
<comment type="cofactor">
    <cofactor evidence="2">
        <name>Ni(2+)</name>
        <dbReference type="ChEBI" id="CHEBI:49786"/>
    </cofactor>
</comment>
<feature type="binding site" evidence="2">
    <location>
        <position position="419"/>
    </location>
    <ligand>
        <name>Ni(2+)</name>
        <dbReference type="ChEBI" id="CHEBI:49786"/>
    </ligand>
</feature>
<evidence type="ECO:0000313" key="4">
    <source>
        <dbReference type="Proteomes" id="UP000295793"/>
    </source>
</evidence>
<evidence type="ECO:0000256" key="2">
    <source>
        <dbReference type="PIRSR" id="PIRSR601501-1"/>
    </source>
</evidence>
<dbReference type="RefSeq" id="WP_132702023.1">
    <property type="nucleotide sequence ID" value="NZ_SLZR01000010.1"/>
</dbReference>
<proteinExistence type="predicted"/>
<dbReference type="GO" id="GO:0008901">
    <property type="term" value="F:ferredoxin hydrogenase activity"/>
    <property type="evidence" value="ECO:0007669"/>
    <property type="project" value="InterPro"/>
</dbReference>
<feature type="binding site" evidence="2">
    <location>
        <position position="71"/>
    </location>
    <ligand>
        <name>Ni(2+)</name>
        <dbReference type="ChEBI" id="CHEBI:49786"/>
    </ligand>
</feature>
<dbReference type="PANTHER" id="PTHR43600">
    <property type="entry name" value="COENZYME F420 HYDROGENASE, SUBUNIT ALPHA"/>
    <property type="match status" value="1"/>
</dbReference>
<dbReference type="Proteomes" id="UP000295793">
    <property type="component" value="Unassembled WGS sequence"/>
</dbReference>
<comment type="caution">
    <text evidence="3">The sequence shown here is derived from an EMBL/GenBank/DDBJ whole genome shotgun (WGS) entry which is preliminary data.</text>
</comment>
<feature type="binding site" evidence="2">
    <location>
        <position position="374"/>
    </location>
    <ligand>
        <name>Mg(2+)</name>
        <dbReference type="ChEBI" id="CHEBI:18420"/>
    </ligand>
</feature>
<keyword evidence="1" id="KW-0560">Oxidoreductase</keyword>
<dbReference type="PANTHER" id="PTHR43600:SF4">
    <property type="entry name" value="CYTOSOLIC NIFE-HYDROGENASE, ALPHA SUBUNIT"/>
    <property type="match status" value="1"/>
</dbReference>
<keyword evidence="2" id="KW-0460">Magnesium</keyword>
<evidence type="ECO:0000313" key="3">
    <source>
        <dbReference type="EMBL" id="TCS40125.1"/>
    </source>
</evidence>
<dbReference type="AlphaFoldDB" id="A0A4R3I4V8"/>
<dbReference type="Pfam" id="PF00374">
    <property type="entry name" value="NiFeSe_Hases"/>
    <property type="match status" value="2"/>
</dbReference>
<reference evidence="3 4" key="1">
    <citation type="submission" date="2019-03" db="EMBL/GenBank/DDBJ databases">
        <title>Genomic Encyclopedia of Archaeal and Bacterial Type Strains, Phase II (KMG-II): from individual species to whole genera.</title>
        <authorList>
            <person name="Goeker M."/>
        </authorList>
    </citation>
    <scope>NUCLEOTIDE SEQUENCE [LARGE SCALE GENOMIC DNA]</scope>
    <source>
        <strain evidence="3 4">DSM 15388</strain>
    </source>
</reference>
<dbReference type="InterPro" id="IPR029014">
    <property type="entry name" value="NiFe-Hase_large"/>
</dbReference>